<feature type="domain" description="Cytochrome c" evidence="25">
    <location>
        <begin position="208"/>
        <end position="289"/>
    </location>
</feature>
<dbReference type="PROSITE" id="PS51007">
    <property type="entry name" value="CYTC"/>
    <property type="match status" value="2"/>
</dbReference>
<evidence type="ECO:0000256" key="4">
    <source>
        <dbReference type="ARBA" id="ARBA00011203"/>
    </source>
</evidence>
<dbReference type="GO" id="GO:0016491">
    <property type="term" value="F:oxidoreductase activity"/>
    <property type="evidence" value="ECO:0007669"/>
    <property type="project" value="UniProtKB-KW"/>
</dbReference>
<evidence type="ECO:0000256" key="10">
    <source>
        <dbReference type="ARBA" id="ARBA00022692"/>
    </source>
</evidence>
<keyword evidence="16 21" id="KW-0560">Oxidoreductase</keyword>
<keyword evidence="8 21" id="KW-0349">Heme</keyword>
<evidence type="ECO:0000256" key="7">
    <source>
        <dbReference type="ARBA" id="ARBA00022519"/>
    </source>
</evidence>
<keyword evidence="15 24" id="KW-1133">Transmembrane helix</keyword>
<comment type="subunit">
    <text evidence="4">Component of the cbb3-type cytochrome c oxidase at least composed of FixN, FixO, FixQ and FixP.</text>
</comment>
<organism evidence="26 27">
    <name type="scientific">Neorhizobium galegae bv. officinalis</name>
    <dbReference type="NCBI Taxonomy" id="323656"/>
    <lineage>
        <taxon>Bacteria</taxon>
        <taxon>Pseudomonadati</taxon>
        <taxon>Pseudomonadota</taxon>
        <taxon>Alphaproteobacteria</taxon>
        <taxon>Hyphomicrobiales</taxon>
        <taxon>Rhizobiaceae</taxon>
        <taxon>Rhizobium/Agrobacterium group</taxon>
        <taxon>Neorhizobium</taxon>
    </lineage>
</organism>
<evidence type="ECO:0000256" key="12">
    <source>
        <dbReference type="ARBA" id="ARBA00022737"/>
    </source>
</evidence>
<keyword evidence="5 21" id="KW-0813">Transport</keyword>
<dbReference type="InterPro" id="IPR036909">
    <property type="entry name" value="Cyt_c-like_dom_sf"/>
</dbReference>
<evidence type="ECO:0000256" key="3">
    <source>
        <dbReference type="ARBA" id="ARBA00006113"/>
    </source>
</evidence>
<dbReference type="Gene3D" id="1.10.760.10">
    <property type="entry name" value="Cytochrome c-like domain"/>
    <property type="match status" value="2"/>
</dbReference>
<dbReference type="InterPro" id="IPR009056">
    <property type="entry name" value="Cyt_c-like_dom"/>
</dbReference>
<evidence type="ECO:0000256" key="14">
    <source>
        <dbReference type="ARBA" id="ARBA00022982"/>
    </source>
</evidence>
<evidence type="ECO:0000256" key="24">
    <source>
        <dbReference type="SAM" id="Phobius"/>
    </source>
</evidence>
<evidence type="ECO:0000256" key="15">
    <source>
        <dbReference type="ARBA" id="ARBA00022989"/>
    </source>
</evidence>
<dbReference type="GO" id="GO:1902600">
    <property type="term" value="P:proton transmembrane transport"/>
    <property type="evidence" value="ECO:0007669"/>
    <property type="project" value="UniProtKB-KW"/>
</dbReference>
<keyword evidence="11 21" id="KW-0479">Metal-binding</keyword>
<evidence type="ECO:0000256" key="1">
    <source>
        <dbReference type="ARBA" id="ARBA00004533"/>
    </source>
</evidence>
<keyword evidence="6 21" id="KW-1003">Cell membrane</keyword>
<proteinExistence type="inferred from homology"/>
<dbReference type="InterPro" id="IPR004678">
    <property type="entry name" value="Cyt_c_oxidase_cbb3_su3"/>
</dbReference>
<sequence>MPEKHIAEKHIDQLSGVETTGHEWDGIRELNNPLPRWWLWTFYACILWAVGYAIAYPSIPLLTDATKGLLGYSSRAELAADLDGAKIAQGGILEKISSSSLEEIVADPQLSQFAIAGGAAAFRVNCTPCHGTGAAGGQGYPNLNDNDWLWGGDVDALYQTIAHGIRDPADGETRISEMPAFTDMLKPDEVRQVAAYVVSLTGTPRDPAMIQPGKQLFADNCVSCHGGKAEGNRDLGGPSLADAIWLKARGEAEIARQIQAPKHGVMPAWEARLGDVAVKQLAVYIHSLGGGE</sequence>
<evidence type="ECO:0000256" key="13">
    <source>
        <dbReference type="ARBA" id="ARBA00022781"/>
    </source>
</evidence>
<dbReference type="AlphaFoldDB" id="A0A0T7G0X2"/>
<keyword evidence="10 24" id="KW-0812">Transmembrane</keyword>
<comment type="function">
    <text evidence="20">C-type cytochrome. Part of the cbb3-type cytochrome c oxidase complex. FixP subunit is required for transferring electrons from donor cytochrome c via its heme groups to FixO subunit. From there, electrons are shuttled to the catalytic binuclear center of FixN subunit where oxygen reduction takes place. The complex also functions as a proton pump.</text>
</comment>
<evidence type="ECO:0000256" key="22">
    <source>
        <dbReference type="PIRSR" id="PIRSR000006-1"/>
    </source>
</evidence>
<evidence type="ECO:0000259" key="25">
    <source>
        <dbReference type="PROSITE" id="PS51007"/>
    </source>
</evidence>
<name>A0A0T7G0X2_NEOGA</name>
<evidence type="ECO:0000256" key="18">
    <source>
        <dbReference type="ARBA" id="ARBA00023065"/>
    </source>
</evidence>
<dbReference type="GO" id="GO:0006119">
    <property type="term" value="P:oxidative phosphorylation"/>
    <property type="evidence" value="ECO:0007669"/>
    <property type="project" value="UniProtKB-UniPathway"/>
</dbReference>
<evidence type="ECO:0000256" key="11">
    <source>
        <dbReference type="ARBA" id="ARBA00022723"/>
    </source>
</evidence>
<evidence type="ECO:0000256" key="20">
    <source>
        <dbReference type="ARBA" id="ARBA00025525"/>
    </source>
</evidence>
<keyword evidence="13 21" id="KW-0375">Hydrogen ion transport</keyword>
<gene>
    <name evidence="26" type="ORF">NGAL_HAMBI1145_56300</name>
</gene>
<feature type="binding site" description="covalent" evidence="23">
    <location>
        <position position="221"/>
    </location>
    <ligand>
        <name>heme c</name>
        <dbReference type="ChEBI" id="CHEBI:61717"/>
        <label>2</label>
    </ligand>
</feature>
<evidence type="ECO:0000313" key="26">
    <source>
        <dbReference type="EMBL" id="CDZ40924.1"/>
    </source>
</evidence>
<evidence type="ECO:0000256" key="19">
    <source>
        <dbReference type="ARBA" id="ARBA00023136"/>
    </source>
</evidence>
<dbReference type="GO" id="GO:0005886">
    <property type="term" value="C:plasma membrane"/>
    <property type="evidence" value="ECO:0007669"/>
    <property type="project" value="UniProtKB-SubCell"/>
</dbReference>
<keyword evidence="7 21" id="KW-0997">Cell inner membrane</keyword>
<dbReference type="PRINTS" id="PR00605">
    <property type="entry name" value="CYTCHROMECIC"/>
</dbReference>
<feature type="binding site" description="axial binding residue" evidence="22">
    <location>
        <position position="130"/>
    </location>
    <ligand>
        <name>heme c</name>
        <dbReference type="ChEBI" id="CHEBI:61717"/>
        <label>1</label>
    </ligand>
    <ligandPart>
        <name>Fe</name>
        <dbReference type="ChEBI" id="CHEBI:18248"/>
    </ligandPart>
</feature>
<dbReference type="UniPathway" id="UPA00705"/>
<dbReference type="InterPro" id="IPR008168">
    <property type="entry name" value="Cyt_C_IC"/>
</dbReference>
<protein>
    <recommendedName>
        <fullName evidence="21">Cbb3-type cytochrome c oxidase subunit</fullName>
    </recommendedName>
</protein>
<evidence type="ECO:0000256" key="9">
    <source>
        <dbReference type="ARBA" id="ARBA00022660"/>
    </source>
</evidence>
<dbReference type="InterPro" id="IPR032858">
    <property type="entry name" value="CcoP_N"/>
</dbReference>
<dbReference type="Gene3D" id="6.10.280.130">
    <property type="match status" value="1"/>
</dbReference>
<keyword evidence="17 21" id="KW-0408">Iron</keyword>
<dbReference type="SUPFAM" id="SSF46626">
    <property type="entry name" value="Cytochrome c"/>
    <property type="match status" value="2"/>
</dbReference>
<dbReference type="EMBL" id="CCRH01000025">
    <property type="protein sequence ID" value="CDZ40924.1"/>
    <property type="molecule type" value="Genomic_DNA"/>
</dbReference>
<dbReference type="GO" id="GO:0020037">
    <property type="term" value="F:heme binding"/>
    <property type="evidence" value="ECO:0007669"/>
    <property type="project" value="InterPro"/>
</dbReference>
<feature type="binding site" description="axial binding residue" evidence="22">
    <location>
        <position position="266"/>
    </location>
    <ligand>
        <name>heme c</name>
        <dbReference type="ChEBI" id="CHEBI:61717"/>
        <label>1</label>
    </ligand>
    <ligandPart>
        <name>Fe</name>
        <dbReference type="ChEBI" id="CHEBI:18248"/>
    </ligandPart>
</feature>
<comment type="cofactor">
    <cofactor evidence="21 23">
        <name>heme c</name>
        <dbReference type="ChEBI" id="CHEBI:61717"/>
    </cofactor>
    <text evidence="21 23">Binds 2 heme C groups per subunit.</text>
</comment>
<feature type="binding site" description="covalent" evidence="23">
    <location>
        <position position="224"/>
    </location>
    <ligand>
        <name>heme c</name>
        <dbReference type="ChEBI" id="CHEBI:61717"/>
        <label>2</label>
    </ligand>
</feature>
<feature type="binding site" description="covalent" evidence="23">
    <location>
        <position position="129"/>
    </location>
    <ligand>
        <name>heme c</name>
        <dbReference type="ChEBI" id="CHEBI:61717"/>
        <label>1</label>
    </ligand>
</feature>
<dbReference type="GO" id="GO:0009055">
    <property type="term" value="F:electron transfer activity"/>
    <property type="evidence" value="ECO:0007669"/>
    <property type="project" value="InterPro"/>
</dbReference>
<keyword evidence="9 21" id="KW-0679">Respiratory chain</keyword>
<dbReference type="PANTHER" id="PTHR33751:SF1">
    <property type="entry name" value="CBB3-TYPE CYTOCHROME C OXIDASE SUBUNIT FIXP"/>
    <property type="match status" value="1"/>
</dbReference>
<keyword evidence="19 21" id="KW-0472">Membrane</keyword>
<accession>A0A0T7G0X2</accession>
<evidence type="ECO:0000256" key="17">
    <source>
        <dbReference type="ARBA" id="ARBA00023004"/>
    </source>
</evidence>
<dbReference type="InterPro" id="IPR038414">
    <property type="entry name" value="CcoP_N_sf"/>
</dbReference>
<keyword evidence="12" id="KW-0677">Repeat</keyword>
<dbReference type="NCBIfam" id="TIGR00782">
    <property type="entry name" value="ccoP"/>
    <property type="match status" value="1"/>
</dbReference>
<evidence type="ECO:0000256" key="16">
    <source>
        <dbReference type="ARBA" id="ARBA00023002"/>
    </source>
</evidence>
<evidence type="ECO:0000256" key="23">
    <source>
        <dbReference type="PIRSR" id="PIRSR000006-2"/>
    </source>
</evidence>
<dbReference type="OrthoDB" id="9811281at2"/>
<feature type="binding site" description="covalent" evidence="23">
    <location>
        <position position="126"/>
    </location>
    <ligand>
        <name>heme c</name>
        <dbReference type="ChEBI" id="CHEBI:61717"/>
        <label>1</label>
    </ligand>
</feature>
<dbReference type="Pfam" id="PF13442">
    <property type="entry name" value="Cytochrome_CBB3"/>
    <property type="match status" value="2"/>
</dbReference>
<evidence type="ECO:0000313" key="27">
    <source>
        <dbReference type="Proteomes" id="UP000046176"/>
    </source>
</evidence>
<comment type="subcellular location">
    <subcellularLocation>
        <location evidence="1 21">Cell inner membrane</location>
    </subcellularLocation>
</comment>
<comment type="similarity">
    <text evidence="3 21">Belongs to the CcoP / FixP family.</text>
</comment>
<dbReference type="PIRSF" id="PIRSF000006">
    <property type="entry name" value="Cbb3-Cox_fixP"/>
    <property type="match status" value="1"/>
</dbReference>
<keyword evidence="14 21" id="KW-0249">Electron transport</keyword>
<feature type="binding site" description="axial binding residue" evidence="22">
    <location>
        <position position="178"/>
    </location>
    <ligand>
        <name>heme c</name>
        <dbReference type="ChEBI" id="CHEBI:61717"/>
        <label>2</label>
    </ligand>
    <ligandPart>
        <name>Fe</name>
        <dbReference type="ChEBI" id="CHEBI:18248"/>
    </ligandPart>
</feature>
<feature type="binding site" description="axial binding residue" evidence="22">
    <location>
        <position position="225"/>
    </location>
    <ligand>
        <name>heme c</name>
        <dbReference type="ChEBI" id="CHEBI:61717"/>
        <label>2</label>
    </ligand>
    <ligandPart>
        <name>Fe</name>
        <dbReference type="ChEBI" id="CHEBI:18248"/>
    </ligandPart>
</feature>
<dbReference type="PANTHER" id="PTHR33751">
    <property type="entry name" value="CBB3-TYPE CYTOCHROME C OXIDASE SUBUNIT FIXP"/>
    <property type="match status" value="1"/>
</dbReference>
<dbReference type="GO" id="GO:0005506">
    <property type="term" value="F:iron ion binding"/>
    <property type="evidence" value="ECO:0007669"/>
    <property type="project" value="InterPro"/>
</dbReference>
<feature type="domain" description="Cytochrome c" evidence="25">
    <location>
        <begin position="113"/>
        <end position="201"/>
    </location>
</feature>
<evidence type="ECO:0000256" key="21">
    <source>
        <dbReference type="PIRNR" id="PIRNR000006"/>
    </source>
</evidence>
<dbReference type="Pfam" id="PF14715">
    <property type="entry name" value="FixP_N"/>
    <property type="match status" value="1"/>
</dbReference>
<evidence type="ECO:0000256" key="8">
    <source>
        <dbReference type="ARBA" id="ARBA00022617"/>
    </source>
</evidence>
<feature type="transmembrane region" description="Helical" evidence="24">
    <location>
        <begin position="37"/>
        <end position="59"/>
    </location>
</feature>
<comment type="pathway">
    <text evidence="2 21">Energy metabolism; oxidative phosphorylation.</text>
</comment>
<dbReference type="Proteomes" id="UP000046176">
    <property type="component" value="Unassembled WGS sequence"/>
</dbReference>
<evidence type="ECO:0000256" key="5">
    <source>
        <dbReference type="ARBA" id="ARBA00022448"/>
    </source>
</evidence>
<evidence type="ECO:0000256" key="2">
    <source>
        <dbReference type="ARBA" id="ARBA00004673"/>
    </source>
</evidence>
<evidence type="ECO:0000256" key="6">
    <source>
        <dbReference type="ARBA" id="ARBA00022475"/>
    </source>
</evidence>
<keyword evidence="18 21" id="KW-0406">Ion transport</keyword>
<dbReference type="InterPro" id="IPR050597">
    <property type="entry name" value="Cytochrome_c_Oxidase_Subunit"/>
</dbReference>
<dbReference type="RefSeq" id="WP_046669419.1">
    <property type="nucleotide sequence ID" value="NZ_CCRH01000025.1"/>
</dbReference>
<reference evidence="26 27" key="1">
    <citation type="submission" date="2014-08" db="EMBL/GenBank/DDBJ databases">
        <authorList>
            <person name="Chen Y.-H."/>
        </authorList>
    </citation>
    <scope>NUCLEOTIDE SEQUENCE [LARGE SCALE GENOMIC DNA]</scope>
</reference>